<gene>
    <name evidence="10" type="ORF">H2201_002549</name>
</gene>
<dbReference type="Gene3D" id="3.30.70.2460">
    <property type="entry name" value="Rad4, beta-hairpin domain BHD3"/>
    <property type="match status" value="1"/>
</dbReference>
<sequence>MPRGRGKVATRNAASRTGLTTQRNQRTPGARGNNGIPNIYDDLLAEAAASTASEDTDSTRPLKKRKLAGRRPATQAEPTSNNVVVKPLPEAATNHTSVSEHESSDEFEDVLANRPLQTITDYSEESEESEEDWEDVLRHNRGAGPDTMLAEPDISGFSIDLSRKPDTESPRRARRKAATGAEKQQITGATLKRLVDRKLIPFLLPENTLSQFERSRSFLRGLDQVSEMWKSKYAISAVGLRRPHWAETVVELEDFKLPSNVDPPMDLQDFRKAAKDLEGSDDLGAQLFCALLRSIGVEARLVCSLQPLGFAATAQAPPSKPSTPAKKTVYLDHSADERDSAKEDTTSRASIAARAYGGTTPQPIKRIQRLGQRGHGATIVAGPAPAIITPPKAKSTYKPQYPVYWVEAFNTAYQKWVTVDPLATASVNNPAKLEPPMSYPDNIMSYVVAFEADGVARDVTRRYAKAYNAKTRKLRVESTEGGERWWKKAMRVFRRAKILDRDQVEDAELAKKEAAEGLPRNVQDFKDHPLYVLERHLKHNQAIHPKRESGKVSAGSGSSAKPESVYRRRDVHLVRSADKWYRFGREVKVTLPFVYIPTMTEQSHSQPNEIPLKFAKPRRGRSRSAAIAEDDDEALDVPLYAFFQTEPYIPPPVVNGLIPKNAYGNLDVYVPSMVPPGGVHIRAAEAAKAARLLGVDYADAVMGFQFRGRHGTAVLEGVVVAAEYGEAVQAVVDGFADRRVEEEERKRSAVALGMWRRFLKGLRIVEHVRQYETQEEKARRIAEAMDEGEEEVEEEGAEEAGGFFPDAMQRDAAEPTARRVRSGVAGGDAYGGGFVPDGTSADVDYGGGFMPEEPEGGGFLPDDESAVVGGGGFIVGDNEGGGFMPQEDNAAEDGGFMAAKRAELAEHEDTLPDPGRRRRRRVQLSSSDEDEDHDGDVVISGALPANGDGNRGSTAPDPLVSDGEAGGFLREQSVEDFDGGNGTASRSPDDEQYDDDADSATQEAIAQSLEEMHASNNNDWTAVAEGPDQIIEETTDLAHEAAQPLSAPPTLDQQTVDEEITSSGSERGSLLSHDPEDEDAEPEWLMSD</sequence>
<dbReference type="InterPro" id="IPR004583">
    <property type="entry name" value="DNA_repair_Rad4"/>
</dbReference>
<dbReference type="InterPro" id="IPR036985">
    <property type="entry name" value="Transglutaminase-like_sf"/>
</dbReference>
<keyword evidence="4" id="KW-0234">DNA repair</keyword>
<dbReference type="Pfam" id="PF10405">
    <property type="entry name" value="BHD_3"/>
    <property type="match status" value="1"/>
</dbReference>
<dbReference type="Pfam" id="PF03835">
    <property type="entry name" value="Rad4"/>
    <property type="match status" value="1"/>
</dbReference>
<dbReference type="SMART" id="SM01030">
    <property type="entry name" value="BHD_1"/>
    <property type="match status" value="1"/>
</dbReference>
<accession>A0ABQ9NZD7</accession>
<dbReference type="InterPro" id="IPR018328">
    <property type="entry name" value="Rad4_beta-hairpin_dom3"/>
</dbReference>
<evidence type="ECO:0000259" key="9">
    <source>
        <dbReference type="SMART" id="SM01032"/>
    </source>
</evidence>
<dbReference type="SMART" id="SM01031">
    <property type="entry name" value="BHD_2"/>
    <property type="match status" value="1"/>
</dbReference>
<evidence type="ECO:0000313" key="11">
    <source>
        <dbReference type="Proteomes" id="UP001172684"/>
    </source>
</evidence>
<evidence type="ECO:0000313" key="10">
    <source>
        <dbReference type="EMBL" id="KAJ9667348.1"/>
    </source>
</evidence>
<feature type="region of interest" description="Disordered" evidence="6">
    <location>
        <begin position="870"/>
        <end position="890"/>
    </location>
</feature>
<keyword evidence="5" id="KW-0539">Nucleus</keyword>
<feature type="domain" description="Rad4 beta-hairpin" evidence="9">
    <location>
        <begin position="658"/>
        <end position="732"/>
    </location>
</feature>
<evidence type="ECO:0000256" key="3">
    <source>
        <dbReference type="ARBA" id="ARBA00022763"/>
    </source>
</evidence>
<dbReference type="InterPro" id="IPR018327">
    <property type="entry name" value="BHD_2"/>
</dbReference>
<feature type="domain" description="Rad4 beta-hairpin" evidence="8">
    <location>
        <begin position="574"/>
        <end position="651"/>
    </location>
</feature>
<feature type="compositionally biased region" description="Acidic residues" evidence="6">
    <location>
        <begin position="122"/>
        <end position="133"/>
    </location>
</feature>
<dbReference type="Gene3D" id="2.20.20.110">
    <property type="entry name" value="Rad4, beta-hairpin domain BHD1"/>
    <property type="match status" value="1"/>
</dbReference>
<dbReference type="PANTHER" id="PTHR12135">
    <property type="entry name" value="DNA REPAIR PROTEIN XP-C / RAD4"/>
    <property type="match status" value="1"/>
</dbReference>
<feature type="region of interest" description="Disordered" evidence="6">
    <location>
        <begin position="903"/>
        <end position="1088"/>
    </location>
</feature>
<evidence type="ECO:0000256" key="1">
    <source>
        <dbReference type="ARBA" id="ARBA00004123"/>
    </source>
</evidence>
<evidence type="ECO:0000256" key="4">
    <source>
        <dbReference type="ARBA" id="ARBA00023204"/>
    </source>
</evidence>
<dbReference type="SMART" id="SM01032">
    <property type="entry name" value="BHD_3"/>
    <property type="match status" value="1"/>
</dbReference>
<evidence type="ECO:0000256" key="2">
    <source>
        <dbReference type="ARBA" id="ARBA00009525"/>
    </source>
</evidence>
<keyword evidence="11" id="KW-1185">Reference proteome</keyword>
<dbReference type="Pfam" id="PF10403">
    <property type="entry name" value="BHD_1"/>
    <property type="match status" value="1"/>
</dbReference>
<evidence type="ECO:0000256" key="6">
    <source>
        <dbReference type="SAM" id="MobiDB-lite"/>
    </source>
</evidence>
<feature type="region of interest" description="Disordered" evidence="6">
    <location>
        <begin position="846"/>
        <end position="865"/>
    </location>
</feature>
<feature type="compositionally biased region" description="Basic and acidic residues" evidence="6">
    <location>
        <begin position="161"/>
        <end position="171"/>
    </location>
</feature>
<comment type="caution">
    <text evidence="10">The sequence shown here is derived from an EMBL/GenBank/DDBJ whole genome shotgun (WGS) entry which is preliminary data.</text>
</comment>
<comment type="subcellular location">
    <subcellularLocation>
        <location evidence="1">Nucleus</location>
    </subcellularLocation>
</comment>
<organism evidence="10 11">
    <name type="scientific">Coniosporium apollinis</name>
    <dbReference type="NCBI Taxonomy" id="61459"/>
    <lineage>
        <taxon>Eukaryota</taxon>
        <taxon>Fungi</taxon>
        <taxon>Dikarya</taxon>
        <taxon>Ascomycota</taxon>
        <taxon>Pezizomycotina</taxon>
        <taxon>Dothideomycetes</taxon>
        <taxon>Dothideomycetes incertae sedis</taxon>
        <taxon>Coniosporium</taxon>
    </lineage>
</organism>
<dbReference type="SUPFAM" id="SSF54001">
    <property type="entry name" value="Cysteine proteinases"/>
    <property type="match status" value="1"/>
</dbReference>
<proteinExistence type="inferred from homology"/>
<evidence type="ECO:0000256" key="5">
    <source>
        <dbReference type="ARBA" id="ARBA00023242"/>
    </source>
</evidence>
<feature type="compositionally biased region" description="Polar residues" evidence="6">
    <location>
        <begin position="12"/>
        <end position="27"/>
    </location>
</feature>
<comment type="similarity">
    <text evidence="2">Belongs to the XPC family.</text>
</comment>
<reference evidence="10" key="1">
    <citation type="submission" date="2022-10" db="EMBL/GenBank/DDBJ databases">
        <title>Culturing micro-colonial fungi from biological soil crusts in the Mojave desert and describing Neophaeococcomyces mojavensis, and introducing the new genera and species Taxawa tesnikishii.</title>
        <authorList>
            <person name="Kurbessoian T."/>
            <person name="Stajich J.E."/>
        </authorList>
    </citation>
    <scope>NUCLEOTIDE SEQUENCE</scope>
    <source>
        <strain evidence="10">TK_1</strain>
    </source>
</reference>
<feature type="domain" description="Rad4 beta-hairpin" evidence="7">
    <location>
        <begin position="514"/>
        <end position="572"/>
    </location>
</feature>
<evidence type="ECO:0000259" key="8">
    <source>
        <dbReference type="SMART" id="SM01031"/>
    </source>
</evidence>
<dbReference type="InterPro" id="IPR042488">
    <property type="entry name" value="Rad4_BHD3_sf"/>
</dbReference>
<feature type="compositionally biased region" description="Low complexity" evidence="6">
    <location>
        <begin position="41"/>
        <end position="53"/>
    </location>
</feature>
<dbReference type="InterPro" id="IPR018326">
    <property type="entry name" value="Rad4_beta-hairpin_dom1"/>
</dbReference>
<feature type="compositionally biased region" description="Acidic residues" evidence="6">
    <location>
        <begin position="786"/>
        <end position="798"/>
    </location>
</feature>
<dbReference type="PANTHER" id="PTHR12135:SF0">
    <property type="entry name" value="DNA REPAIR PROTEIN COMPLEMENTING XP-C CELLS"/>
    <property type="match status" value="1"/>
</dbReference>
<evidence type="ECO:0008006" key="12">
    <source>
        <dbReference type="Google" id="ProtNLM"/>
    </source>
</evidence>
<dbReference type="Proteomes" id="UP001172684">
    <property type="component" value="Unassembled WGS sequence"/>
</dbReference>
<feature type="compositionally biased region" description="Gly residues" evidence="6">
    <location>
        <begin position="870"/>
        <end position="883"/>
    </location>
</feature>
<dbReference type="InterPro" id="IPR018325">
    <property type="entry name" value="Rad4/PNGase_transGLS-fold"/>
</dbReference>
<evidence type="ECO:0000259" key="7">
    <source>
        <dbReference type="SMART" id="SM01030"/>
    </source>
</evidence>
<dbReference type="Gene3D" id="3.90.260.10">
    <property type="entry name" value="Transglutaminase-like"/>
    <property type="match status" value="1"/>
</dbReference>
<feature type="region of interest" description="Disordered" evidence="6">
    <location>
        <begin position="157"/>
        <end position="180"/>
    </location>
</feature>
<keyword evidence="3" id="KW-0227">DNA damage</keyword>
<feature type="region of interest" description="Disordered" evidence="6">
    <location>
        <begin position="786"/>
        <end position="805"/>
    </location>
</feature>
<protein>
    <recommendedName>
        <fullName evidence="12">Xeroderma pigmentosum group C-complementing protein</fullName>
    </recommendedName>
</protein>
<name>A0ABQ9NZD7_9PEZI</name>
<dbReference type="Pfam" id="PF10404">
    <property type="entry name" value="BHD_2"/>
    <property type="match status" value="1"/>
</dbReference>
<dbReference type="InterPro" id="IPR038765">
    <property type="entry name" value="Papain-like_cys_pep_sf"/>
</dbReference>
<dbReference type="EMBL" id="JAPDRL010000013">
    <property type="protein sequence ID" value="KAJ9667348.1"/>
    <property type="molecule type" value="Genomic_DNA"/>
</dbReference>
<feature type="region of interest" description="Disordered" evidence="6">
    <location>
        <begin position="1"/>
        <end position="133"/>
    </location>
</feature>